<sequence length="126" mass="12203">MRATPSTTDADASAQARRSSYGLGMTSTHTTAPPSPRAPLTSPRVAAKAAVTLGLAAALGLVSCSSEAAPSAPSPATTTNAPALPRTVPGVEPTAAGGGAAAAAVLAVQHLLEQESGPAPHDSPDD</sequence>
<comment type="caution">
    <text evidence="2">The sequence shown here is derived from an EMBL/GenBank/DDBJ whole genome shotgun (WGS) entry which is preliminary data.</text>
</comment>
<keyword evidence="3" id="KW-1185">Reference proteome</keyword>
<feature type="compositionally biased region" description="Low complexity" evidence="1">
    <location>
        <begin position="1"/>
        <end position="20"/>
    </location>
</feature>
<accession>A0A2A9E420</accession>
<feature type="region of interest" description="Disordered" evidence="1">
    <location>
        <begin position="65"/>
        <end position="99"/>
    </location>
</feature>
<reference evidence="2 3" key="1">
    <citation type="submission" date="2017-10" db="EMBL/GenBank/DDBJ databases">
        <title>Sequencing the genomes of 1000 actinobacteria strains.</title>
        <authorList>
            <person name="Klenk H.-P."/>
        </authorList>
    </citation>
    <scope>NUCLEOTIDE SEQUENCE [LARGE SCALE GENOMIC DNA]</scope>
    <source>
        <strain evidence="2 3">DSM 18966</strain>
    </source>
</reference>
<protein>
    <submittedName>
        <fullName evidence="2">Uncharacterized protein</fullName>
    </submittedName>
</protein>
<evidence type="ECO:0000313" key="3">
    <source>
        <dbReference type="Proteomes" id="UP000225548"/>
    </source>
</evidence>
<evidence type="ECO:0000313" key="2">
    <source>
        <dbReference type="EMBL" id="PFG33583.1"/>
    </source>
</evidence>
<gene>
    <name evidence="2" type="ORF">ATL42_1460</name>
</gene>
<dbReference type="Proteomes" id="UP000225548">
    <property type="component" value="Unassembled WGS sequence"/>
</dbReference>
<proteinExistence type="predicted"/>
<evidence type="ECO:0000256" key="1">
    <source>
        <dbReference type="SAM" id="MobiDB-lite"/>
    </source>
</evidence>
<dbReference type="AlphaFoldDB" id="A0A2A9E420"/>
<feature type="compositionally biased region" description="Low complexity" evidence="1">
    <location>
        <begin position="65"/>
        <end position="87"/>
    </location>
</feature>
<organism evidence="2 3">
    <name type="scientific">Sanguibacter antarcticus</name>
    <dbReference type="NCBI Taxonomy" id="372484"/>
    <lineage>
        <taxon>Bacteria</taxon>
        <taxon>Bacillati</taxon>
        <taxon>Actinomycetota</taxon>
        <taxon>Actinomycetes</taxon>
        <taxon>Micrococcales</taxon>
        <taxon>Sanguibacteraceae</taxon>
        <taxon>Sanguibacter</taxon>
    </lineage>
</organism>
<dbReference type="EMBL" id="PDJG01000001">
    <property type="protein sequence ID" value="PFG33583.1"/>
    <property type="molecule type" value="Genomic_DNA"/>
</dbReference>
<name>A0A2A9E420_9MICO</name>
<feature type="region of interest" description="Disordered" evidence="1">
    <location>
        <begin position="1"/>
        <end position="45"/>
    </location>
</feature>